<feature type="active site" evidence="5">
    <location>
        <position position="77"/>
    </location>
</feature>
<dbReference type="GO" id="GO:0032259">
    <property type="term" value="P:methylation"/>
    <property type="evidence" value="ECO:0007669"/>
    <property type="project" value="UniProtKB-KW"/>
</dbReference>
<dbReference type="PANTHER" id="PTHR46098:SF1">
    <property type="entry name" value="TRNA (CYTOSINE(38)-C(5))-METHYLTRANSFERASE"/>
    <property type="match status" value="1"/>
</dbReference>
<keyword evidence="1 5" id="KW-0489">Methyltransferase</keyword>
<evidence type="ECO:0000256" key="1">
    <source>
        <dbReference type="ARBA" id="ARBA00022603"/>
    </source>
</evidence>
<gene>
    <name evidence="8" type="ORF">OMES3154_01246</name>
</gene>
<comment type="similarity">
    <text evidence="5 6">Belongs to the class I-like SAM-binding methyltransferase superfamily. C5-methyltransferase family.</text>
</comment>
<evidence type="ECO:0000256" key="4">
    <source>
        <dbReference type="ARBA" id="ARBA00022747"/>
    </source>
</evidence>
<dbReference type="PANTHER" id="PTHR46098">
    <property type="entry name" value="TRNA (CYTOSINE(38)-C(5))-METHYLTRANSFERASE"/>
    <property type="match status" value="1"/>
</dbReference>
<evidence type="ECO:0000256" key="6">
    <source>
        <dbReference type="RuleBase" id="RU000416"/>
    </source>
</evidence>
<dbReference type="InterPro" id="IPR029063">
    <property type="entry name" value="SAM-dependent_MTases_sf"/>
</dbReference>
<dbReference type="AlphaFoldDB" id="A0A6I8MED8"/>
<dbReference type="EMBL" id="CABWIB010000001">
    <property type="protein sequence ID" value="VWL85955.1"/>
    <property type="molecule type" value="Genomic_DNA"/>
</dbReference>
<evidence type="ECO:0000313" key="9">
    <source>
        <dbReference type="Proteomes" id="UP000419017"/>
    </source>
</evidence>
<keyword evidence="4" id="KW-0680">Restriction system</keyword>
<comment type="catalytic activity">
    <reaction evidence="7">
        <text>a 2'-deoxycytidine in DNA + S-adenosyl-L-methionine = a 5-methyl-2'-deoxycytidine in DNA + S-adenosyl-L-homocysteine + H(+)</text>
        <dbReference type="Rhea" id="RHEA:13681"/>
        <dbReference type="Rhea" id="RHEA-COMP:11369"/>
        <dbReference type="Rhea" id="RHEA-COMP:11370"/>
        <dbReference type="ChEBI" id="CHEBI:15378"/>
        <dbReference type="ChEBI" id="CHEBI:57856"/>
        <dbReference type="ChEBI" id="CHEBI:59789"/>
        <dbReference type="ChEBI" id="CHEBI:85452"/>
        <dbReference type="ChEBI" id="CHEBI:85454"/>
        <dbReference type="EC" id="2.1.1.37"/>
    </reaction>
</comment>
<dbReference type="PROSITE" id="PS00095">
    <property type="entry name" value="C5_MTASE_2"/>
    <property type="match status" value="1"/>
</dbReference>
<evidence type="ECO:0000256" key="3">
    <source>
        <dbReference type="ARBA" id="ARBA00022691"/>
    </source>
</evidence>
<name>A0A6I8MED8_9FUSO</name>
<dbReference type="EC" id="2.1.1.37" evidence="7"/>
<evidence type="ECO:0000256" key="7">
    <source>
        <dbReference type="RuleBase" id="RU000417"/>
    </source>
</evidence>
<dbReference type="GO" id="GO:0003886">
    <property type="term" value="F:DNA (cytosine-5-)-methyltransferase activity"/>
    <property type="evidence" value="ECO:0007669"/>
    <property type="project" value="UniProtKB-EC"/>
</dbReference>
<keyword evidence="9" id="KW-1185">Reference proteome</keyword>
<dbReference type="InterPro" id="IPR031303">
    <property type="entry name" value="C5_meth_CS"/>
</dbReference>
<dbReference type="Proteomes" id="UP000419017">
    <property type="component" value="Unassembled WGS sequence"/>
</dbReference>
<keyword evidence="2 5" id="KW-0808">Transferase</keyword>
<keyword evidence="3 5" id="KW-0949">S-adenosyl-L-methionine</keyword>
<dbReference type="SUPFAM" id="SSF53335">
    <property type="entry name" value="S-adenosyl-L-methionine-dependent methyltransferases"/>
    <property type="match status" value="1"/>
</dbReference>
<evidence type="ECO:0000256" key="5">
    <source>
        <dbReference type="PROSITE-ProRule" id="PRU01016"/>
    </source>
</evidence>
<protein>
    <recommendedName>
        <fullName evidence="7">Cytosine-specific methyltransferase</fullName>
        <ecNumber evidence="7">2.1.1.37</ecNumber>
    </recommendedName>
</protein>
<dbReference type="NCBIfam" id="TIGR00675">
    <property type="entry name" value="dcm"/>
    <property type="match status" value="1"/>
</dbReference>
<dbReference type="Pfam" id="PF00145">
    <property type="entry name" value="DNA_methylase"/>
    <property type="match status" value="1"/>
</dbReference>
<dbReference type="InterPro" id="IPR018117">
    <property type="entry name" value="C5_DNA_meth_AS"/>
</dbReference>
<dbReference type="PROSITE" id="PS51679">
    <property type="entry name" value="SAM_MT_C5"/>
    <property type="match status" value="1"/>
</dbReference>
<proteinExistence type="inferred from homology"/>
<dbReference type="PROSITE" id="PS00094">
    <property type="entry name" value="C5_MTASE_1"/>
    <property type="match status" value="1"/>
</dbReference>
<organism evidence="8 9">
    <name type="scientific">Oceanivirga miroungae</name>
    <dbReference type="NCBI Taxonomy" id="1130046"/>
    <lineage>
        <taxon>Bacteria</taxon>
        <taxon>Fusobacteriati</taxon>
        <taxon>Fusobacteriota</taxon>
        <taxon>Fusobacteriia</taxon>
        <taxon>Fusobacteriales</taxon>
        <taxon>Leptotrichiaceae</taxon>
        <taxon>Oceanivirga</taxon>
    </lineage>
</organism>
<dbReference type="InterPro" id="IPR050750">
    <property type="entry name" value="C5-MTase"/>
</dbReference>
<evidence type="ECO:0000256" key="2">
    <source>
        <dbReference type="ARBA" id="ARBA00022679"/>
    </source>
</evidence>
<evidence type="ECO:0000313" key="8">
    <source>
        <dbReference type="EMBL" id="VWL85955.1"/>
    </source>
</evidence>
<sequence>MEKYKTVDLFAGIGGIRRGFEKTNKFKNVLSAEIDKYACKAYEHIYGENPYNDVASKEFKEKMANIDYDVLLAGFPCQSFSIAGLKEGFEDKIRGTLFFDIAQIIKITNPKAFLLENVEGLLKHDKGKTFQVIAQTLYELGYDIVGVDKIIHEDKIKFNATSETVVRTPVNFGIPQRRARIFIMGFRREDLPKDYSFPNLPKGRNLNLYKDLNDLIDNNVDAKFYLSQQYLNTLNRHKKRHESKKSGFGYIVVNDEKNPVANTIMATGGSGKERNLIRQYKKEFDGLENIGGKKGRLNLEGIRYMTPNEWGKLQGFVNYGFIKNNIDEFNLPDDISNTQRYKLFGNSVCIPVVESMAEYMSARLEEIYGAK</sequence>
<dbReference type="PRINTS" id="PR00105">
    <property type="entry name" value="C5METTRFRASE"/>
</dbReference>
<dbReference type="RefSeq" id="WP_156683906.1">
    <property type="nucleotide sequence ID" value="NZ_CABWIB010000001.1"/>
</dbReference>
<accession>A0A6I8MED8</accession>
<reference evidence="8 9" key="1">
    <citation type="submission" date="2019-10" db="EMBL/GenBank/DDBJ databases">
        <authorList>
            <person name="Blom J."/>
        </authorList>
    </citation>
    <scope>NUCLEOTIDE SEQUENCE [LARGE SCALE GENOMIC DNA]</scope>
    <source>
        <strain evidence="8 9">ES3154-GLU</strain>
    </source>
</reference>
<dbReference type="CDD" id="cd00315">
    <property type="entry name" value="Cyt_C5_DNA_methylase"/>
    <property type="match status" value="1"/>
</dbReference>
<dbReference type="Gene3D" id="3.90.120.30">
    <property type="match status" value="1"/>
</dbReference>
<dbReference type="InterPro" id="IPR001525">
    <property type="entry name" value="C5_MeTfrase"/>
</dbReference>
<dbReference type="Gene3D" id="3.40.50.150">
    <property type="entry name" value="Vaccinia Virus protein VP39"/>
    <property type="match status" value="1"/>
</dbReference>
<dbReference type="GO" id="GO:0009307">
    <property type="term" value="P:DNA restriction-modification system"/>
    <property type="evidence" value="ECO:0007669"/>
    <property type="project" value="UniProtKB-KW"/>
</dbReference>